<dbReference type="InterPro" id="IPR000711">
    <property type="entry name" value="ATPase_OSCP/dsu"/>
</dbReference>
<proteinExistence type="inferred from homology"/>
<protein>
    <recommendedName>
        <fullName evidence="8">ATP synthase subunit delta</fullName>
    </recommendedName>
    <alternativeName>
        <fullName evidence="8">ATP synthase F(1) sector subunit delta</fullName>
    </alternativeName>
    <alternativeName>
        <fullName evidence="8">F-type ATPase subunit delta</fullName>
        <shortName evidence="8">F-ATPase subunit delta</shortName>
    </alternativeName>
</protein>
<keyword evidence="10" id="KW-1185">Reference proteome</keyword>
<keyword evidence="6 8" id="KW-0139">CF(1)</keyword>
<keyword evidence="8" id="KW-1003">Cell membrane</keyword>
<keyword evidence="7 8" id="KW-0066">ATP synthesis</keyword>
<keyword evidence="5 8" id="KW-0472">Membrane</keyword>
<dbReference type="RefSeq" id="WP_187975515.1">
    <property type="nucleotide sequence ID" value="NZ_CP046884.1"/>
</dbReference>
<evidence type="ECO:0000313" key="10">
    <source>
        <dbReference type="Proteomes" id="UP000516320"/>
    </source>
</evidence>
<evidence type="ECO:0000256" key="3">
    <source>
        <dbReference type="ARBA" id="ARBA00022781"/>
    </source>
</evidence>
<dbReference type="Proteomes" id="UP000516320">
    <property type="component" value="Chromosome"/>
</dbReference>
<gene>
    <name evidence="8" type="primary">atpH</name>
    <name evidence="9" type="ORF">GP475_04910</name>
</gene>
<dbReference type="InterPro" id="IPR020781">
    <property type="entry name" value="ATPase_OSCP/d_CS"/>
</dbReference>
<evidence type="ECO:0000256" key="2">
    <source>
        <dbReference type="ARBA" id="ARBA00022448"/>
    </source>
</evidence>
<accession>A0A7H0SND0</accession>
<comment type="subcellular location">
    <subcellularLocation>
        <location evidence="8">Cell membrane</location>
        <topology evidence="8">Peripheral membrane protein</topology>
    </subcellularLocation>
    <subcellularLocation>
        <location evidence="1">Membrane</location>
    </subcellularLocation>
</comment>
<keyword evidence="2 8" id="KW-0813">Transport</keyword>
<sequence>MHAASRDALAQVTSHLDSALNSTEESVATAAHLGTELFDVVEVLDGDRGLRVAVANASATAEQRTRLVSEVFGGKVSQATLEILKDAVEQTWSTPRELRQGLVEIGRRSLFRAAEQQGMLEKVEDELFCLSRILDREGRLTQLLSDHTAQPAKKRELLANVLYGKVTSLTEALALQVIGRPERNPIDDMAGLADAAAALRNRTVAHVVAAGELNETQESVLAKKLQRIYGKEMSIHSEVDTDLLGGMVIRVGDEVIDGSTSGKLQRLRAHLV</sequence>
<evidence type="ECO:0000256" key="8">
    <source>
        <dbReference type="HAMAP-Rule" id="MF_01416"/>
    </source>
</evidence>
<organism evidence="9 10">
    <name type="scientific">Corynebacterium poyangense</name>
    <dbReference type="NCBI Taxonomy" id="2684405"/>
    <lineage>
        <taxon>Bacteria</taxon>
        <taxon>Bacillati</taxon>
        <taxon>Actinomycetota</taxon>
        <taxon>Actinomycetes</taxon>
        <taxon>Mycobacteriales</taxon>
        <taxon>Corynebacteriaceae</taxon>
        <taxon>Corynebacterium</taxon>
    </lineage>
</organism>
<comment type="similarity">
    <text evidence="8">Belongs to the ATPase delta chain family.</text>
</comment>
<dbReference type="Gene3D" id="1.10.520.20">
    <property type="entry name" value="N-terminal domain of the delta subunit of the F1F0-ATP synthase"/>
    <property type="match status" value="1"/>
</dbReference>
<dbReference type="HAMAP" id="MF_01416">
    <property type="entry name" value="ATP_synth_delta_bact"/>
    <property type="match status" value="1"/>
</dbReference>
<comment type="function">
    <text evidence="8">F(1)F(0) ATP synthase produces ATP from ADP in the presence of a proton or sodium gradient. F-type ATPases consist of two structural domains, F(1) containing the extramembraneous catalytic core and F(0) containing the membrane proton channel, linked together by a central stalk and a peripheral stalk. During catalysis, ATP synthesis in the catalytic domain of F(1) is coupled via a rotary mechanism of the central stalk subunits to proton translocation.</text>
</comment>
<evidence type="ECO:0000256" key="5">
    <source>
        <dbReference type="ARBA" id="ARBA00023136"/>
    </source>
</evidence>
<name>A0A7H0SND0_9CORY</name>
<evidence type="ECO:0000313" key="9">
    <source>
        <dbReference type="EMBL" id="QNQ90055.1"/>
    </source>
</evidence>
<dbReference type="SUPFAM" id="SSF47928">
    <property type="entry name" value="N-terminal domain of the delta subunit of the F1F0-ATP synthase"/>
    <property type="match status" value="1"/>
</dbReference>
<dbReference type="InterPro" id="IPR026015">
    <property type="entry name" value="ATP_synth_OSCP/delta_N_sf"/>
</dbReference>
<comment type="function">
    <text evidence="8">This protein is part of the stalk that links CF(0) to CF(1). It either transmits conformational changes from CF(0) to CF(1) or is implicated in proton conduction.</text>
</comment>
<dbReference type="AlphaFoldDB" id="A0A7H0SND0"/>
<dbReference type="PRINTS" id="PR00125">
    <property type="entry name" value="ATPASEDELTA"/>
</dbReference>
<dbReference type="GO" id="GO:0005886">
    <property type="term" value="C:plasma membrane"/>
    <property type="evidence" value="ECO:0007669"/>
    <property type="project" value="UniProtKB-SubCell"/>
</dbReference>
<dbReference type="GO" id="GO:0046933">
    <property type="term" value="F:proton-transporting ATP synthase activity, rotational mechanism"/>
    <property type="evidence" value="ECO:0007669"/>
    <property type="project" value="UniProtKB-UniRule"/>
</dbReference>
<evidence type="ECO:0000256" key="6">
    <source>
        <dbReference type="ARBA" id="ARBA00023196"/>
    </source>
</evidence>
<dbReference type="PROSITE" id="PS00389">
    <property type="entry name" value="ATPASE_DELTA"/>
    <property type="match status" value="1"/>
</dbReference>
<evidence type="ECO:0000256" key="7">
    <source>
        <dbReference type="ARBA" id="ARBA00023310"/>
    </source>
</evidence>
<dbReference type="GO" id="GO:0045259">
    <property type="term" value="C:proton-transporting ATP synthase complex"/>
    <property type="evidence" value="ECO:0007669"/>
    <property type="project" value="UniProtKB-KW"/>
</dbReference>
<dbReference type="EMBL" id="CP046884">
    <property type="protein sequence ID" value="QNQ90055.1"/>
    <property type="molecule type" value="Genomic_DNA"/>
</dbReference>
<reference evidence="9 10" key="1">
    <citation type="submission" date="2019-12" db="EMBL/GenBank/DDBJ databases">
        <title>Corynebacterium sp. nov., isolated from feces of the Anser Albifrons in China.</title>
        <authorList>
            <person name="Liu Q."/>
        </authorList>
    </citation>
    <scope>NUCLEOTIDE SEQUENCE [LARGE SCALE GENOMIC DNA]</scope>
    <source>
        <strain evidence="9 10">4H37-19</strain>
    </source>
</reference>
<keyword evidence="4 8" id="KW-0406">Ion transport</keyword>
<dbReference type="KEGG" id="cpoy:GP475_04910"/>
<dbReference type="Pfam" id="PF00213">
    <property type="entry name" value="OSCP"/>
    <property type="match status" value="1"/>
</dbReference>
<dbReference type="NCBIfam" id="TIGR01145">
    <property type="entry name" value="ATP_synt_delta"/>
    <property type="match status" value="1"/>
</dbReference>
<evidence type="ECO:0000256" key="4">
    <source>
        <dbReference type="ARBA" id="ARBA00023065"/>
    </source>
</evidence>
<dbReference type="PANTHER" id="PTHR11910">
    <property type="entry name" value="ATP SYNTHASE DELTA CHAIN"/>
    <property type="match status" value="1"/>
</dbReference>
<keyword evidence="3 8" id="KW-0375">Hydrogen ion transport</keyword>
<dbReference type="NCBIfam" id="NF009967">
    <property type="entry name" value="PRK13430.1"/>
    <property type="match status" value="1"/>
</dbReference>
<evidence type="ECO:0000256" key="1">
    <source>
        <dbReference type="ARBA" id="ARBA00004370"/>
    </source>
</evidence>